<feature type="domain" description="ABC transporter" evidence="11">
    <location>
        <begin position="3639"/>
        <end position="3865"/>
    </location>
</feature>
<evidence type="ECO:0000256" key="2">
    <source>
        <dbReference type="ARBA" id="ARBA00008869"/>
    </source>
</evidence>
<dbReference type="EMBL" id="CALOZG010000003">
    <property type="protein sequence ID" value="CAH4000203.1"/>
    <property type="molecule type" value="Genomic_DNA"/>
</dbReference>
<dbReference type="InterPro" id="IPR003439">
    <property type="entry name" value="ABC_transporter-like_ATP-bd"/>
</dbReference>
<gene>
    <name evidence="12" type="ORF">PIBRA_LOCUS2583</name>
</gene>
<feature type="transmembrane region" description="Helical" evidence="10">
    <location>
        <begin position="3138"/>
        <end position="3160"/>
    </location>
</feature>
<organism evidence="12 13">
    <name type="scientific">Pieris brassicae</name>
    <name type="common">White butterfly</name>
    <name type="synonym">Large white butterfly</name>
    <dbReference type="NCBI Taxonomy" id="7116"/>
    <lineage>
        <taxon>Eukaryota</taxon>
        <taxon>Metazoa</taxon>
        <taxon>Ecdysozoa</taxon>
        <taxon>Arthropoda</taxon>
        <taxon>Hexapoda</taxon>
        <taxon>Insecta</taxon>
        <taxon>Pterygota</taxon>
        <taxon>Neoptera</taxon>
        <taxon>Endopterygota</taxon>
        <taxon>Lepidoptera</taxon>
        <taxon>Glossata</taxon>
        <taxon>Ditrysia</taxon>
        <taxon>Papilionoidea</taxon>
        <taxon>Pieridae</taxon>
        <taxon>Pierinae</taxon>
        <taxon>Pieris</taxon>
    </lineage>
</organism>
<proteinExistence type="inferred from homology"/>
<dbReference type="PROSITE" id="PS50893">
    <property type="entry name" value="ABC_TRANSPORTER_2"/>
    <property type="match status" value="2"/>
</dbReference>
<keyword evidence="3" id="KW-0813">Transport</keyword>
<evidence type="ECO:0000313" key="12">
    <source>
        <dbReference type="EMBL" id="CAH4000203.1"/>
    </source>
</evidence>
<feature type="transmembrane region" description="Helical" evidence="10">
    <location>
        <begin position="2621"/>
        <end position="2639"/>
    </location>
</feature>
<dbReference type="Pfam" id="PF12698">
    <property type="entry name" value="ABC2_membrane_3"/>
    <property type="match status" value="2"/>
</dbReference>
<dbReference type="PANTHER" id="PTHR19229:SF263">
    <property type="entry name" value="CHROMOSOME UNDETERMINED SCAFFOLD_17, WHOLE GENOME SHOTGUN SEQUENCE"/>
    <property type="match status" value="1"/>
</dbReference>
<feature type="transmembrane region" description="Helical" evidence="10">
    <location>
        <begin position="2721"/>
        <end position="2744"/>
    </location>
</feature>
<dbReference type="GO" id="GO:0016020">
    <property type="term" value="C:membrane"/>
    <property type="evidence" value="ECO:0007669"/>
    <property type="project" value="UniProtKB-SubCell"/>
</dbReference>
<evidence type="ECO:0000256" key="8">
    <source>
        <dbReference type="ARBA" id="ARBA00023136"/>
    </source>
</evidence>
<dbReference type="GO" id="GO:0005319">
    <property type="term" value="F:lipid transporter activity"/>
    <property type="evidence" value="ECO:0007669"/>
    <property type="project" value="TreeGrafter"/>
</dbReference>
<evidence type="ECO:0000256" key="6">
    <source>
        <dbReference type="ARBA" id="ARBA00022840"/>
    </source>
</evidence>
<sequence>MAGVQLRLLLWKDYLMRKRNPITVAGILWAIGVISSICIVRFNIDDQDFPTCQFAARALPSAGLLTFLQSFICNVNNECSSMDEFQEIPTFEQSKLTQLKRQLMPLVSNESIVGVAGSIPDAIKLIATLADVADEPTFLDITRSGIRVAALFRNPTRVKRYLEEKLNIQGDVATSVIFAQIGIGSIMNGAFDRCNADSMKKVIKIENAEHLATFVHELCSITKDDLQKILMDLVWEMDLGKYITMAGNMYAKLSGDKRLAKVGNMTGVALRMLSIHSFLPPEVDGIIYGTDDDFSYVPVSLITKFINLFEPVFGDTDSYKSLKDFADASITSVQFLNKALKKGGNASDVLNNEITDEHPIDVFNILDRITNLILKFVSKEQKHEALFYSTLLSKLIEVANKMVDINTNIEKLVYEVSSRNPKGIRVLLGLPLDIVEKGLEGLADPERAQIITSNLENPAQPFCDVQRIMKFFLLSKEAATDLRTRLCTEEWKMYVQDMVASFGTYEAKNDINAIASLFVMEALGSDVSDKLYSIDRDFAVVENFTERIANLGKVKKPELNWDKIFNQNDADFLKVVKEKEGLGKHILLTVHGCLAKEVVKQNALLEFKLSPLLKDTTSIIAAINEQLKCSSKETAQRLKEIYPDLLKVLAITALDENKTFRSLSTASEDIFCRGLEDANRFLSFPPSLDAHRFINTICDVSKEIENGLRHDSVLSLGIAEVKNANHSVLEEVNWTRLIKSIKQLYMTLEEDYPYVLEFRSYGMDKHTQKQIGQLFAQAKGYWLSLQNLKRSVLLVLNMGLRVLDLLDHQAFGLNLDTWLHIKYYMAVVTGPLDVIHDFLQYISNISQKVRAPTDIPPESASVIHKVLSSLPQLIVESVDVIVRDDVQVDKIVNILNSDTPWPCGRSLTELVSFPSTEHVVTSLEDLVCFNRTFQEEWKKYLDEKNVTLYKRSQWNGTVLAPHVFLKFSRVFDRTIEDFNSINELIHNILVESDDSGLNLKSSWKYLMDTFNTSEGDAVVQNFLTKVDLVMNSITTSTPNDVTLNTLWTNYMNCSSEVYMDDACAQAGRGAWTNLFKFISMAVGNATDDLETYLSEANGANSTILQVFGFTSKTALYTMYAKASELIGVLINSYWDFGFMQQVRRASLTQFWDCEAMLSSLTPGPGSSITVEMLQSFHPLVCPSMLYWLSMPVGANTLFDVITKPQYLFFTLHVESFGSVFNEAYVKTTELSNTLKELSKNETYIDVSLVNLKAKLETTVDKFISYKINEDDRSYLAFREIVIKQVASSLYLTRTVEIVNKMYNLLSHINIDAVVTNVSDADKKSIETDISSLTRLFRRRASDVVGIHFDIITDVIWTNRNDYKITNSLQVMCDNLKNNITKEILGDNARIKGIICSKHYKIIYNAVQHVIDDDFEETRNGLLTMARVLQNVSNDDVNNIVSFLNDKQQIILALKKSIKYASDLDIPIYLKYLESNIEHYTVVLKFLSGDDWWKALKNLYTGNQSKAFLDSVERSFDIASDVLNNLDKIHLVKLFRDTNVNDTESFCRPNMTLSDYLPDGTGLLSAVHGQLCGGKSELFKDIPPLLFVSQGYDDALKLQPTVDYRQLTDHISSAEANLLSVVKEVRTPIVPEWVTDGNIAKFRSSLLNLLSKETITKLAFGTMSNIVDGSTLYLNETYCGACSHVTGWVKQITLQLFKKQEYEEFLCNVRGMSTKELHHVIENTFHWDMAIGELISIRNYTKYELNKSLNEFLEQVKVIYLEEMNANSRLSECLLDDVGRNIFGNVTLVSRIITNFIQVIKAELPHLQEVEGFSSLPYIVQLKAQISPHISVPLTLQEIEKDGVNLWDALDEDLGVTFDKNHLQFIYHLDLHKVKGFPLPTSSFKIHKNICKEYNCTEVIAALNNHLNYTKIEKMLPQLPELQHKEFWKFQFVTDILDSVQTVLEDSYLILRFLSKVDIEGVAAGKLTPMINLAMQMQISDTLHNLIYTVESIAEECSPLLHNTTLRRDMSALMDGLRVLFSYKEYIVDQDVNVTISEVFQNPDRIAASLKDIGVNKTEFSNFLGVLHDSKIRLRPLLMQENYLYDTKKFVCDRTELSQIFVPDTNVTDDFFSAMRNQFCEMPDEQAKKIVPILIENINTTFFLDRIKSFLINKLYAALNVTADEGDTLFTKLSEMATLLPSIRQNVADVADSLTDEPLIRRLKDGFSIGAFMSSPETMAEVGNMMCGKPFRSGVSRFYKSIVNSVDLSSEPDEEQLRVLPTDFCRSVYTDIVNMEGGKIVWSFIKPLIMGKILYTPHGPTVLKIIEKANSTFAPMVKMFNLIHTFSDAFPSIDKMSTHRAGLQALGDLLSAEDYRQIRVTLFGNVSAPQIDVDELLSGIGDSEGLGRLLKKASDLMRCINLDRFKAVSDEHRLTEEAARLTRINEFTAGLVFLNMSHNDGTFPRNIEYKIRMDIENAPTTKRTKNYLWTPGPEASFLENMRYFRGFVQVQDIVEKAIVQLSARRPKREVFVDEDWAIYTQQNPHPCYRKDIFQTSLYESQALIVAFFFSFLFTVSSAVRFILADKESGNTMLMSVMGVNLSYHTLSWFLSSLLEMSVTMLLVSCVLYYGKILPNTTPTLTFALLFIFGLSVLSFCYLMGKLFTSASVGAICAALGYLTTFMPFVLILSLEAVLTSGLKIFVSLSMSSSLCYAFLFICRFEAMGVGADWSKLWESPDDTGDMNIALAAAMMVVDACLYFLLGHIVERIWGLKNVKSNVTYISSTAEKAGVSIINITKIYSRGAKPALSGVSAELRPGQVTTLLGHNGAGKSTLINILTGMLKPTSGQVVIRSGSSGSTRVGVCPQRDVLYEHMTAREHVHLYATLNNDPSSEVDTILKVVSLGRVCDEPVSRLSGGTRRRLCVALAFVGRPNLVTLDEPTSGVDPQARREIWSMIMKLRLNRTILLTTHHLDEAELLSDQVVIMHKGQIHTTGSPIEIKRTLGSGYKLTVLYPGGTQDIEEKTRLVLEMTRNVVNNASLVDVTGDEVEINVPFYDEDGVNTDFEVLCSTLEDSCGSLGYRSYGMECTSLEQVFFNICNRDDVPRNDSAVDAASKSASSSSIKTDRAPLVPSEGPLKASAARQFLALLHKRYTHYIRNRWLLFLLLVLPSLFVTVAMGFASIRPPADNEISLRLHPDLYRPTTDYLVRPSNPVPENILGKRVMDTLRHEQNSRNWTKEDSLTCECSDAIQQCEIPRKLDRPNLMVLPDVNTLNDWLVTSQQAYIEKRYGGYSSSVIDSVTHLTSWYNNKGHHALPVYLNRLNEALLKASTREDATLTLYTHPLKISNEQLNKDNVYQHVADAGISAMLLIGYSLVSAGAAIYLVTERTQKQKRLQLLCGVSPTVYWSSALICDMIVILVNLAITVVILKIFNFPVFVARNNLSAICVLIVLYGYACAGVVYMSEKWFKEPSLANMVLFCGNTFVALGGIAILLVLDIISDSDATDHARWVLHKVFLLSPQFVLADGLLEIAKNTIQAQVLGAFGMDTYRDPLSSSLVLYHYVSLLAVGTALFGLNLAFEYGCFDDLLSRFAPRYTRRRDESSEEDVVREERRVTAAVSPLRLRTIGNINAGFVDSNEDLKSNSLKRSTLSAVQATDVISCVHVSKMYPAVSGFRVAVDDLTLGIPSFECTALVGQNGAGKSSTFAMLTAEKRPTSGHVYLHQHEASQRDLCQGLISYCPQRDALDSLLTVKETLQFFCKLRGLTDDEVIKRTLEQFELTKYSSSRSGVLSGGNKRKLCTAVAFMGRNPLVLLDEPTSGMDPGSRACVSRAWLSACKAGRGVLLSTHALHDARRAHRVALLGEGRLTAIAPLDRGLARFGAGYVVCARVCEANPAGVRAVWARVAERAPHATLTAAHAAAVHFIVPTLVTESDKETVTPVSSIFRVMCELQRDGLVEDFTLNQTSLEQMFLRGSANIDAFTLEPEDAAPPHLHYRRNSDDFSTVTSL</sequence>
<dbReference type="Proteomes" id="UP001152562">
    <property type="component" value="Unassembled WGS sequence"/>
</dbReference>
<keyword evidence="7 10" id="KW-1133">Transmembrane helix</keyword>
<feature type="domain" description="ABC transporter" evidence="11">
    <location>
        <begin position="2769"/>
        <end position="2990"/>
    </location>
</feature>
<dbReference type="Gene3D" id="3.40.50.300">
    <property type="entry name" value="P-loop containing nucleotide triphosphate hydrolases"/>
    <property type="match status" value="2"/>
</dbReference>
<evidence type="ECO:0000256" key="10">
    <source>
        <dbReference type="SAM" id="Phobius"/>
    </source>
</evidence>
<feature type="transmembrane region" description="Helical" evidence="10">
    <location>
        <begin position="3536"/>
        <end position="3556"/>
    </location>
</feature>
<dbReference type="SUPFAM" id="SSF52540">
    <property type="entry name" value="P-loop containing nucleoside triphosphate hydrolases"/>
    <property type="match status" value="2"/>
</dbReference>
<dbReference type="GO" id="GO:0016887">
    <property type="term" value="F:ATP hydrolysis activity"/>
    <property type="evidence" value="ECO:0007669"/>
    <property type="project" value="InterPro"/>
</dbReference>
<comment type="caution">
    <text evidence="12">The sequence shown here is derived from an EMBL/GenBank/DDBJ whole genome shotgun (WGS) entry which is preliminary data.</text>
</comment>
<keyword evidence="8 10" id="KW-0472">Membrane</keyword>
<feature type="transmembrane region" description="Helical" evidence="10">
    <location>
        <begin position="3382"/>
        <end position="3408"/>
    </location>
</feature>
<reference evidence="12" key="1">
    <citation type="submission" date="2022-05" db="EMBL/GenBank/DDBJ databases">
        <authorList>
            <person name="Okamura Y."/>
        </authorList>
    </citation>
    <scope>NUCLEOTIDE SEQUENCE</scope>
</reference>
<feature type="transmembrane region" description="Helical" evidence="10">
    <location>
        <begin position="2541"/>
        <end position="2562"/>
    </location>
</feature>
<keyword evidence="5" id="KW-0547">Nucleotide-binding</keyword>
<feature type="transmembrane region" description="Helical" evidence="10">
    <location>
        <begin position="2591"/>
        <end position="2609"/>
    </location>
</feature>
<evidence type="ECO:0000256" key="1">
    <source>
        <dbReference type="ARBA" id="ARBA00004141"/>
    </source>
</evidence>
<dbReference type="SMART" id="SM00382">
    <property type="entry name" value="AAA"/>
    <property type="match status" value="2"/>
</dbReference>
<name>A0A9P0X6H3_PIEBR</name>
<evidence type="ECO:0000256" key="7">
    <source>
        <dbReference type="ARBA" id="ARBA00022989"/>
    </source>
</evidence>
<dbReference type="GO" id="GO:0140359">
    <property type="term" value="F:ABC-type transporter activity"/>
    <property type="evidence" value="ECO:0007669"/>
    <property type="project" value="InterPro"/>
</dbReference>
<dbReference type="CDD" id="cd03263">
    <property type="entry name" value="ABC_subfamily_A"/>
    <property type="match status" value="2"/>
</dbReference>
<evidence type="ECO:0000313" key="13">
    <source>
        <dbReference type="Proteomes" id="UP001152562"/>
    </source>
</evidence>
<evidence type="ECO:0000256" key="3">
    <source>
        <dbReference type="ARBA" id="ARBA00022448"/>
    </source>
</evidence>
<keyword evidence="6" id="KW-0067">ATP-binding</keyword>
<accession>A0A9P0X6H3</accession>
<evidence type="ECO:0000256" key="9">
    <source>
        <dbReference type="SAM" id="MobiDB-lite"/>
    </source>
</evidence>
<dbReference type="InterPro" id="IPR003593">
    <property type="entry name" value="AAA+_ATPase"/>
</dbReference>
<feature type="transmembrane region" description="Helical" evidence="10">
    <location>
        <begin position="3420"/>
        <end position="3441"/>
    </location>
</feature>
<dbReference type="InterPro" id="IPR026082">
    <property type="entry name" value="ABCA"/>
</dbReference>
<feature type="transmembrane region" description="Helical" evidence="10">
    <location>
        <begin position="3340"/>
        <end position="3362"/>
    </location>
</feature>
<feature type="transmembrane region" description="Helical" evidence="10">
    <location>
        <begin position="21"/>
        <end position="44"/>
    </location>
</feature>
<feature type="compositionally biased region" description="Low complexity" evidence="9">
    <location>
        <begin position="3087"/>
        <end position="3099"/>
    </location>
</feature>
<keyword evidence="4 10" id="KW-0812">Transmembrane</keyword>
<dbReference type="InterPro" id="IPR013525">
    <property type="entry name" value="ABC2_TM"/>
</dbReference>
<feature type="transmembrane region" description="Helical" evidence="10">
    <location>
        <begin position="2645"/>
        <end position="2667"/>
    </location>
</feature>
<evidence type="ECO:0000256" key="5">
    <source>
        <dbReference type="ARBA" id="ARBA00022741"/>
    </source>
</evidence>
<feature type="region of interest" description="Disordered" evidence="9">
    <location>
        <begin position="3086"/>
        <end position="3106"/>
    </location>
</feature>
<protein>
    <recommendedName>
        <fullName evidence="11">ABC transporter domain-containing protein</fullName>
    </recommendedName>
</protein>
<dbReference type="InterPro" id="IPR027417">
    <property type="entry name" value="P-loop_NTPase"/>
</dbReference>
<feature type="transmembrane region" description="Helical" evidence="10">
    <location>
        <begin position="3453"/>
        <end position="3473"/>
    </location>
</feature>
<dbReference type="PANTHER" id="PTHR19229">
    <property type="entry name" value="ATP-BINDING CASSETTE TRANSPORTER SUBFAMILY A ABCA"/>
    <property type="match status" value="1"/>
</dbReference>
<comment type="subcellular location">
    <subcellularLocation>
        <location evidence="1">Membrane</location>
        <topology evidence="1">Multi-pass membrane protein</topology>
    </subcellularLocation>
</comment>
<evidence type="ECO:0000256" key="4">
    <source>
        <dbReference type="ARBA" id="ARBA00022692"/>
    </source>
</evidence>
<dbReference type="FunFam" id="3.40.50.300:FF:000335">
    <property type="entry name" value="ATP binding cassette subfamily A member 5"/>
    <property type="match status" value="1"/>
</dbReference>
<evidence type="ECO:0000259" key="11">
    <source>
        <dbReference type="PROSITE" id="PS50893"/>
    </source>
</evidence>
<comment type="similarity">
    <text evidence="2">Belongs to the ABC transporter superfamily. ABCA family.</text>
</comment>
<dbReference type="Pfam" id="PF00005">
    <property type="entry name" value="ABC_tran"/>
    <property type="match status" value="2"/>
</dbReference>
<dbReference type="GO" id="GO:0005524">
    <property type="term" value="F:ATP binding"/>
    <property type="evidence" value="ECO:0007669"/>
    <property type="project" value="UniProtKB-KW"/>
</dbReference>
<keyword evidence="13" id="KW-1185">Reference proteome</keyword>